<dbReference type="InterPro" id="IPR038252">
    <property type="entry name" value="UBA_E1_C_sf"/>
</dbReference>
<dbReference type="GO" id="GO:0006974">
    <property type="term" value="P:DNA damage response"/>
    <property type="evidence" value="ECO:0000318"/>
    <property type="project" value="GO_Central"/>
</dbReference>
<dbReference type="Pfam" id="PF10585">
    <property type="entry name" value="UBA_E1_SCCH"/>
    <property type="match status" value="1"/>
</dbReference>
<proteinExistence type="inferred from homology"/>
<evidence type="ECO:0000256" key="4">
    <source>
        <dbReference type="ARBA" id="ARBA00011245"/>
    </source>
</evidence>
<evidence type="ECO:0000313" key="15">
    <source>
        <dbReference type="EMBL" id="EGC39035.1"/>
    </source>
</evidence>
<dbReference type="EC" id="6.2.1.45" evidence="5"/>
<dbReference type="Gene3D" id="1.10.10.2660">
    <property type="entry name" value="Ubiquitin-activating enzyme E1, SCCH domain"/>
    <property type="match status" value="1"/>
</dbReference>
<dbReference type="InterPro" id="IPR019572">
    <property type="entry name" value="UBA_E1_SCCH"/>
</dbReference>
<dbReference type="GO" id="GO:0005737">
    <property type="term" value="C:cytoplasm"/>
    <property type="evidence" value="ECO:0000318"/>
    <property type="project" value="GO_Central"/>
</dbReference>
<evidence type="ECO:0000256" key="6">
    <source>
        <dbReference type="ARBA" id="ARBA00022598"/>
    </source>
</evidence>
<dbReference type="InterPro" id="IPR042302">
    <property type="entry name" value="E1_FCCH_sf"/>
</dbReference>
<dbReference type="SMART" id="SM00985">
    <property type="entry name" value="UBA_e1_C"/>
    <property type="match status" value="1"/>
</dbReference>
<dbReference type="GeneID" id="10506112"/>
<dbReference type="CDD" id="cd01490">
    <property type="entry name" value="Ube1_repeat2"/>
    <property type="match status" value="1"/>
</dbReference>
<comment type="catalytic activity">
    <reaction evidence="1">
        <text>ATP + ubiquitin + [E1 ubiquitin-activating enzyme]-L-cysteine = AMP + diphosphate + S-ubiquitinyl-[E1 ubiquitin-activating enzyme]-L-cysteine.</text>
        <dbReference type="EC" id="6.2.1.45"/>
    </reaction>
</comment>
<dbReference type="FunFam" id="3.50.50.80:FF:000007">
    <property type="entry name" value="Ubiquitin-activating enzyme E1"/>
    <property type="match status" value="1"/>
</dbReference>
<dbReference type="InterPro" id="IPR018074">
    <property type="entry name" value="UBQ-activ_enz_E1_CS"/>
</dbReference>
<dbReference type="InParanoid" id="F0ZAP3"/>
<dbReference type="Pfam" id="PF00899">
    <property type="entry name" value="ThiF"/>
    <property type="match status" value="2"/>
</dbReference>
<dbReference type="InterPro" id="IPR018965">
    <property type="entry name" value="Ub-activating_enz_E1_C"/>
</dbReference>
<evidence type="ECO:0000256" key="1">
    <source>
        <dbReference type="ARBA" id="ARBA00000488"/>
    </source>
</evidence>
<keyword evidence="9 11" id="KW-0067">ATP-binding</keyword>
<dbReference type="InterPro" id="IPR000594">
    <property type="entry name" value="ThiF_NAD_FAD-bd"/>
</dbReference>
<dbReference type="FunFam" id="3.10.290.60:FF:000001">
    <property type="entry name" value="Ubiquitin-activating enzyme E1 2"/>
    <property type="match status" value="1"/>
</dbReference>
<dbReference type="UniPathway" id="UPA00143"/>
<evidence type="ECO:0000256" key="8">
    <source>
        <dbReference type="ARBA" id="ARBA00022786"/>
    </source>
</evidence>
<feature type="region of interest" description="Disordered" evidence="12">
    <location>
        <begin position="764"/>
        <end position="787"/>
    </location>
</feature>
<dbReference type="PANTHER" id="PTHR10953">
    <property type="entry name" value="UBIQUITIN-ACTIVATING ENZYME E1"/>
    <property type="match status" value="1"/>
</dbReference>
<organism evidence="15 16">
    <name type="scientific">Dictyostelium purpureum</name>
    <name type="common">Slime mold</name>
    <dbReference type="NCBI Taxonomy" id="5786"/>
    <lineage>
        <taxon>Eukaryota</taxon>
        <taxon>Amoebozoa</taxon>
        <taxon>Evosea</taxon>
        <taxon>Eumycetozoa</taxon>
        <taxon>Dictyostelia</taxon>
        <taxon>Dictyosteliales</taxon>
        <taxon>Dictyosteliaceae</taxon>
        <taxon>Dictyostelium</taxon>
    </lineage>
</organism>
<dbReference type="PANTHER" id="PTHR10953:SF4">
    <property type="entry name" value="UBIQUITIN-ACTIVATING ENZYME E1 C-TERMINAL DOMAIN-CONTAINING PROTEIN"/>
    <property type="match status" value="1"/>
</dbReference>
<protein>
    <recommendedName>
        <fullName evidence="5">E1 ubiquitin-activating enzyme</fullName>
        <ecNumber evidence="5">6.2.1.45</ecNumber>
    </recommendedName>
</protein>
<feature type="domain" description="Ubiquitin-activating enzyme E1 C-terminal" evidence="14">
    <location>
        <begin position="881"/>
        <end position="1007"/>
    </location>
</feature>
<evidence type="ECO:0000256" key="3">
    <source>
        <dbReference type="ARBA" id="ARBA00005673"/>
    </source>
</evidence>
<evidence type="ECO:0000256" key="9">
    <source>
        <dbReference type="ARBA" id="ARBA00022840"/>
    </source>
</evidence>
<dbReference type="FunCoup" id="F0ZAP3">
    <property type="interactions" value="1157"/>
</dbReference>
<keyword evidence="6 11" id="KW-0436">Ligase</keyword>
<evidence type="ECO:0000313" key="16">
    <source>
        <dbReference type="Proteomes" id="UP000001064"/>
    </source>
</evidence>
<keyword evidence="13" id="KW-0472">Membrane</keyword>
<evidence type="ECO:0000256" key="7">
    <source>
        <dbReference type="ARBA" id="ARBA00022741"/>
    </source>
</evidence>
<comment type="subunit">
    <text evidence="4">Monomer.</text>
</comment>
<dbReference type="InterPro" id="IPR000011">
    <property type="entry name" value="UBQ/SUMO-activ_enz_E1-like"/>
</dbReference>
<dbReference type="OrthoDB" id="10252231at2759"/>
<keyword evidence="16" id="KW-1185">Reference proteome</keyword>
<dbReference type="PROSITE" id="PS00865">
    <property type="entry name" value="UBIQUITIN_ACTIVAT_2"/>
    <property type="match status" value="1"/>
</dbReference>
<evidence type="ECO:0000256" key="5">
    <source>
        <dbReference type="ARBA" id="ARBA00012990"/>
    </source>
</evidence>
<evidence type="ECO:0000259" key="14">
    <source>
        <dbReference type="SMART" id="SM00985"/>
    </source>
</evidence>
<dbReference type="GO" id="GO:0006511">
    <property type="term" value="P:ubiquitin-dependent protein catabolic process"/>
    <property type="evidence" value="ECO:0000318"/>
    <property type="project" value="GO_Central"/>
</dbReference>
<evidence type="ECO:0000256" key="12">
    <source>
        <dbReference type="SAM" id="MobiDB-lite"/>
    </source>
</evidence>
<dbReference type="KEGG" id="dpp:DICPUDRAFT_96719"/>
<dbReference type="STRING" id="5786.F0ZAP3"/>
<evidence type="ECO:0000256" key="10">
    <source>
        <dbReference type="PROSITE-ProRule" id="PRU10132"/>
    </source>
</evidence>
<dbReference type="NCBIfam" id="TIGR01408">
    <property type="entry name" value="Ube1"/>
    <property type="match status" value="1"/>
</dbReference>
<dbReference type="eggNOG" id="KOG2012">
    <property type="taxonomic scope" value="Eukaryota"/>
</dbReference>
<evidence type="ECO:0000256" key="13">
    <source>
        <dbReference type="SAM" id="Phobius"/>
    </source>
</evidence>
<dbReference type="VEuPathDB" id="AmoebaDB:DICPUDRAFT_96719"/>
<dbReference type="InterPro" id="IPR018075">
    <property type="entry name" value="UBQ-activ_enz_E1"/>
</dbReference>
<name>F0ZAP3_DICPU</name>
<dbReference type="GO" id="GO:0004839">
    <property type="term" value="F:ubiquitin activating enzyme activity"/>
    <property type="evidence" value="ECO:0000318"/>
    <property type="project" value="GO_Central"/>
</dbReference>
<dbReference type="InterPro" id="IPR042063">
    <property type="entry name" value="Ubi_acti_E1_SCCH"/>
</dbReference>
<dbReference type="Gene3D" id="3.40.50.720">
    <property type="entry name" value="NAD(P)-binding Rossmann-like Domain"/>
    <property type="match status" value="1"/>
</dbReference>
<dbReference type="InterPro" id="IPR035985">
    <property type="entry name" value="Ubiquitin-activating_enz"/>
</dbReference>
<evidence type="ECO:0000256" key="2">
    <source>
        <dbReference type="ARBA" id="ARBA00004906"/>
    </source>
</evidence>
<dbReference type="Gene3D" id="2.40.30.180">
    <property type="entry name" value="Ubiquitin-activating enzyme E1, FCCH domain"/>
    <property type="match status" value="1"/>
</dbReference>
<dbReference type="GO" id="GO:0016567">
    <property type="term" value="P:protein ubiquitination"/>
    <property type="evidence" value="ECO:0000318"/>
    <property type="project" value="GO_Central"/>
</dbReference>
<feature type="active site" description="Glycyl thioester intermediate" evidence="10">
    <location>
        <position position="592"/>
    </location>
</feature>
<dbReference type="OMA" id="CIREKCN"/>
<dbReference type="InterPro" id="IPR033127">
    <property type="entry name" value="UBQ-activ_enz_E1_Cys_AS"/>
</dbReference>
<accession>F0ZAP3</accession>
<sequence>MSKPMDGVEQEVKIDDALYSRQLYVLSHEAMKKILSTSILVVGLQGLGIEIVKDLVLAGVKSVTLYDNELVQIQDLSSQFYFSPDQVGKVSRSKACVQKVVDLNNYVRIESYEGELTDEYLKKFNVVVLANQPLALQVRVNEVCRNNNIYFSSAETRGVFGCLFNDFGDQFTVLDTNGENPASYMISSISQEKEGVVTVVEEQKLQFFDGDYVTFKEINGMSPLNDLPPQKIKTISPFTFSIGDTTNFPAYTSGGYVTEVKQPKQLSFKSLKTVLETGDNIFITDDFKFTQPSSLLCGFQAIHKFNEQHKYFPRPHNAADAKEVLEIAKEFAKVLKYDEIDEKYITQLSYVAQGDIVPMQAIIGGITAQEVLKACSGKFHPIHQLAFFDSVEALPEAELPEEEFQPIGSRYDGQIITFGKTLQNQIENLNYFLVGAGAIGCEMLKNFAMMGLGTGKNGSIQVTDMDTIEKSNLNRQFLFRSSDIQQLKSATAANAIKVMNPDINIKAYSLRVGPDTETVYNEEFYSKLDGVCNALDNVDARLYMDSQCVYYGKPLLESGTLGTKGNTQVVVPFLTESYSSSRDAPEKSIPMCTLHNFPNAIEHTIQWARDTFEGIFKNAADNVNSYLTNPDFVKSLGSQNPHVRLEILNQIKSYLLDRPLDFNQCIAWARFKFEEYFNNSIEQLLYNFPKDMVTSTGAMFWSGPKRAPNPIKFDANNPLHLEFIISAANLRAFNYGIKPDTNTEVVKKQAANVIVPDFTPKKIKIQTSENEPAPSQPTNDNDDDQCDKILSELPQPSEMAGYRINAIQFEKDDDTNHHIDFITATSNLRATNYSITNADKHKTKGIAGKIIPALVTTTAVVAGLVCIELIKIHQKKALDKYKSTFMNLGIPFFGFVEPIAAPKNKIRDDWSWTLWDRFDVEGDITLQEFLTLFETKYKLEISMLSCNVTLLYALFTDKKTKEERLKTKLSKLYETLSKKPLPEKKYLVFEICCTDMDNDEDVDVPYVRYKFRN</sequence>
<dbReference type="PROSITE" id="PS00536">
    <property type="entry name" value="UBIQUITIN_ACTIVAT_1"/>
    <property type="match status" value="1"/>
</dbReference>
<dbReference type="SUPFAM" id="SSF69572">
    <property type="entry name" value="Activating enzymes of the ubiquitin-like proteins"/>
    <property type="match status" value="2"/>
</dbReference>
<keyword evidence="13" id="KW-0812">Transmembrane</keyword>
<feature type="transmembrane region" description="Helical" evidence="13">
    <location>
        <begin position="850"/>
        <end position="870"/>
    </location>
</feature>
<dbReference type="InterPro" id="IPR045886">
    <property type="entry name" value="ThiF/MoeB/HesA"/>
</dbReference>
<dbReference type="RefSeq" id="XP_003284488.1">
    <property type="nucleotide sequence ID" value="XM_003284440.1"/>
</dbReference>
<dbReference type="FunFam" id="3.40.50.720:FF:000015">
    <property type="entry name" value="Ubiquitin-activating enzyme E1 1"/>
    <property type="match status" value="1"/>
</dbReference>
<dbReference type="InterPro" id="IPR042449">
    <property type="entry name" value="Ub-E1_IAD_1"/>
</dbReference>
<dbReference type="GO" id="GO:0005524">
    <property type="term" value="F:ATP binding"/>
    <property type="evidence" value="ECO:0007669"/>
    <property type="project" value="UniProtKB-KW"/>
</dbReference>
<comment type="similarity">
    <text evidence="3 11">Belongs to the ubiquitin-activating E1 family.</text>
</comment>
<keyword evidence="7 11" id="KW-0547">Nucleotide-binding</keyword>
<comment type="pathway">
    <text evidence="2">Protein modification; protein ubiquitination.</text>
</comment>
<reference evidence="16" key="1">
    <citation type="journal article" date="2011" name="Genome Biol.">
        <title>Comparative genomics of the social amoebae Dictyostelium discoideum and Dictyostelium purpureum.</title>
        <authorList>
            <consortium name="US DOE Joint Genome Institute (JGI-PGF)"/>
            <person name="Sucgang R."/>
            <person name="Kuo A."/>
            <person name="Tian X."/>
            <person name="Salerno W."/>
            <person name="Parikh A."/>
            <person name="Feasley C.L."/>
            <person name="Dalin E."/>
            <person name="Tu H."/>
            <person name="Huang E."/>
            <person name="Barry K."/>
            <person name="Lindquist E."/>
            <person name="Shapiro H."/>
            <person name="Bruce D."/>
            <person name="Schmutz J."/>
            <person name="Salamov A."/>
            <person name="Fey P."/>
            <person name="Gaudet P."/>
            <person name="Anjard C."/>
            <person name="Babu M.M."/>
            <person name="Basu S."/>
            <person name="Bushmanova Y."/>
            <person name="van der Wel H."/>
            <person name="Katoh-Kurasawa M."/>
            <person name="Dinh C."/>
            <person name="Coutinho P.M."/>
            <person name="Saito T."/>
            <person name="Elias M."/>
            <person name="Schaap P."/>
            <person name="Kay R.R."/>
            <person name="Henrissat B."/>
            <person name="Eichinger L."/>
            <person name="Rivero F."/>
            <person name="Putnam N.H."/>
            <person name="West C.M."/>
            <person name="Loomis W.F."/>
            <person name="Chisholm R.L."/>
            <person name="Shaulsky G."/>
            <person name="Strassmann J.E."/>
            <person name="Queller D.C."/>
            <person name="Kuspa A."/>
            <person name="Grigoriev I.V."/>
        </authorList>
    </citation>
    <scope>NUCLEOTIDE SEQUENCE [LARGE SCALE GENOMIC DNA]</scope>
    <source>
        <strain evidence="16">QSDP1</strain>
    </source>
</reference>
<dbReference type="Gene3D" id="3.50.50.80">
    <property type="entry name" value="Ubiquitin-activating enzyme E1, inactive adenylation domain, subdomain 1"/>
    <property type="match status" value="1"/>
</dbReference>
<dbReference type="Gene3D" id="3.10.290.60">
    <property type="entry name" value="Ubiquitin-activating enzyme E1, UFD domain"/>
    <property type="match status" value="1"/>
</dbReference>
<dbReference type="EMBL" id="GL870965">
    <property type="protein sequence ID" value="EGC39035.1"/>
    <property type="molecule type" value="Genomic_DNA"/>
</dbReference>
<dbReference type="Pfam" id="PF09358">
    <property type="entry name" value="E1_UFD"/>
    <property type="match status" value="1"/>
</dbReference>
<dbReference type="PRINTS" id="PR01849">
    <property type="entry name" value="UBIQUITINACT"/>
</dbReference>
<dbReference type="Proteomes" id="UP000001064">
    <property type="component" value="Unassembled WGS sequence"/>
</dbReference>
<keyword evidence="8 11" id="KW-0833">Ubl conjugation pathway</keyword>
<dbReference type="Gene3D" id="3.40.50.12550">
    <property type="entry name" value="Ubiquitin-activating enzyme E1, inactive adenylation domain, subdomain 2"/>
    <property type="match status" value="1"/>
</dbReference>
<keyword evidence="13" id="KW-1133">Transmembrane helix</keyword>
<dbReference type="GO" id="GO:0005634">
    <property type="term" value="C:nucleus"/>
    <property type="evidence" value="ECO:0000318"/>
    <property type="project" value="GO_Central"/>
</dbReference>
<dbReference type="AlphaFoldDB" id="F0ZAP3"/>
<dbReference type="FunFam" id="2.40.30.180:FF:000001">
    <property type="entry name" value="ubiquitin-like modifier-activating enzyme 1"/>
    <property type="match status" value="1"/>
</dbReference>
<dbReference type="FunFam" id="1.10.10.2660:FF:000001">
    <property type="entry name" value="Ubiquitin-activating enzyme E1 1"/>
    <property type="match status" value="1"/>
</dbReference>
<evidence type="ECO:0000256" key="11">
    <source>
        <dbReference type="RuleBase" id="RU000519"/>
    </source>
</evidence>
<gene>
    <name evidence="15" type="ORF">DICPUDRAFT_96719</name>
</gene>